<evidence type="ECO:0000313" key="1">
    <source>
        <dbReference type="EMBL" id="DAF52752.1"/>
    </source>
</evidence>
<organism evidence="1">
    <name type="scientific">Siphoviridae sp. ctqSm5</name>
    <dbReference type="NCBI Taxonomy" id="2827949"/>
    <lineage>
        <taxon>Viruses</taxon>
        <taxon>Duplodnaviria</taxon>
        <taxon>Heunggongvirae</taxon>
        <taxon>Uroviricota</taxon>
        <taxon>Caudoviricetes</taxon>
    </lineage>
</organism>
<reference evidence="1" key="1">
    <citation type="journal article" date="2021" name="Proc. Natl. Acad. Sci. U.S.A.">
        <title>A Catalog of Tens of Thousands of Viruses from Human Metagenomes Reveals Hidden Associations with Chronic Diseases.</title>
        <authorList>
            <person name="Tisza M.J."/>
            <person name="Buck C.B."/>
        </authorList>
    </citation>
    <scope>NUCLEOTIDE SEQUENCE</scope>
    <source>
        <strain evidence="1">CtqSm5</strain>
    </source>
</reference>
<name>A0A8S5SP99_9CAUD</name>
<sequence length="29" mass="3575">MFNILFHFNMTNSLLRPVDFYHWSFKLGV</sequence>
<proteinExistence type="predicted"/>
<dbReference type="EMBL" id="BK032642">
    <property type="protein sequence ID" value="DAF52752.1"/>
    <property type="molecule type" value="Genomic_DNA"/>
</dbReference>
<protein>
    <submittedName>
        <fullName evidence="1">Uncharacterized protein</fullName>
    </submittedName>
</protein>
<accession>A0A8S5SP99</accession>